<sequence>MIDFFNRGGWTMWFLLAAAIVGVLFIIERIITFIWARTNSKKLVKDIEKAYNANGVDGAINVCKKENSPIARILLAGIQTYAEVGKDKDAMEEAMETAAVKELAFLDRGMSALAAVVTLAPMMGFLGTVSGMVSAFDAIALAGTVDAKLVASGISEALITTETGLAIAIPVSAAHTWFTNMINSYTRNMELAANDMITFLLESGK</sequence>
<evidence type="ECO:0000313" key="9">
    <source>
        <dbReference type="EMBL" id="RKX65443.1"/>
    </source>
</evidence>
<name>A0A660S6C7_UNCT6</name>
<keyword evidence="2" id="KW-1003">Cell membrane</keyword>
<dbReference type="Proteomes" id="UP000282321">
    <property type="component" value="Unassembled WGS sequence"/>
</dbReference>
<comment type="subcellular location">
    <subcellularLocation>
        <location evidence="1">Cell membrane</location>
        <topology evidence="1">Multi-pass membrane protein</topology>
    </subcellularLocation>
    <subcellularLocation>
        <location evidence="6">Membrane</location>
        <topology evidence="6">Multi-pass membrane protein</topology>
    </subcellularLocation>
</comment>
<feature type="domain" description="MotA/TolQ/ExbB proton channel" evidence="8">
    <location>
        <begin position="66"/>
        <end position="190"/>
    </location>
</feature>
<dbReference type="AlphaFoldDB" id="A0A660S6C7"/>
<dbReference type="GO" id="GO:0005886">
    <property type="term" value="C:plasma membrane"/>
    <property type="evidence" value="ECO:0007669"/>
    <property type="project" value="UniProtKB-SubCell"/>
</dbReference>
<dbReference type="Pfam" id="PF01618">
    <property type="entry name" value="MotA_ExbB"/>
    <property type="match status" value="1"/>
</dbReference>
<comment type="similarity">
    <text evidence="6">Belongs to the exbB/tolQ family.</text>
</comment>
<evidence type="ECO:0000256" key="3">
    <source>
        <dbReference type="ARBA" id="ARBA00022692"/>
    </source>
</evidence>
<evidence type="ECO:0000256" key="2">
    <source>
        <dbReference type="ARBA" id="ARBA00022475"/>
    </source>
</evidence>
<evidence type="ECO:0000256" key="4">
    <source>
        <dbReference type="ARBA" id="ARBA00022989"/>
    </source>
</evidence>
<proteinExistence type="inferred from homology"/>
<evidence type="ECO:0000259" key="8">
    <source>
        <dbReference type="Pfam" id="PF01618"/>
    </source>
</evidence>
<dbReference type="InterPro" id="IPR050790">
    <property type="entry name" value="ExbB/TolQ_transport"/>
</dbReference>
<feature type="transmembrane region" description="Helical" evidence="7">
    <location>
        <begin position="12"/>
        <end position="36"/>
    </location>
</feature>
<evidence type="ECO:0000256" key="5">
    <source>
        <dbReference type="ARBA" id="ARBA00023136"/>
    </source>
</evidence>
<dbReference type="PANTHER" id="PTHR30625">
    <property type="entry name" value="PROTEIN TOLQ"/>
    <property type="match status" value="1"/>
</dbReference>
<evidence type="ECO:0000256" key="6">
    <source>
        <dbReference type="RuleBase" id="RU004057"/>
    </source>
</evidence>
<evidence type="ECO:0000256" key="7">
    <source>
        <dbReference type="SAM" id="Phobius"/>
    </source>
</evidence>
<reference evidence="9 10" key="1">
    <citation type="submission" date="2018-06" db="EMBL/GenBank/DDBJ databases">
        <title>Extensive metabolic versatility and redundancy in microbially diverse, dynamic hydrothermal sediments.</title>
        <authorList>
            <person name="Dombrowski N."/>
            <person name="Teske A."/>
            <person name="Baker B.J."/>
        </authorList>
    </citation>
    <scope>NUCLEOTIDE SEQUENCE [LARGE SCALE GENOMIC DNA]</scope>
    <source>
        <strain evidence="9">B35_G9</strain>
    </source>
</reference>
<gene>
    <name evidence="9" type="ORF">DRP44_06370</name>
</gene>
<dbReference type="PANTHER" id="PTHR30625:SF11">
    <property type="entry name" value="MOTA_TOLQ_EXBB PROTON CHANNEL DOMAIN-CONTAINING PROTEIN"/>
    <property type="match status" value="1"/>
</dbReference>
<accession>A0A660S6C7</accession>
<keyword evidence="6" id="KW-0813">Transport</keyword>
<evidence type="ECO:0000256" key="1">
    <source>
        <dbReference type="ARBA" id="ARBA00004651"/>
    </source>
</evidence>
<dbReference type="GO" id="GO:0017038">
    <property type="term" value="P:protein import"/>
    <property type="evidence" value="ECO:0007669"/>
    <property type="project" value="TreeGrafter"/>
</dbReference>
<evidence type="ECO:0000313" key="10">
    <source>
        <dbReference type="Proteomes" id="UP000282321"/>
    </source>
</evidence>
<keyword evidence="6" id="KW-0653">Protein transport</keyword>
<dbReference type="InterPro" id="IPR002898">
    <property type="entry name" value="MotA_ExbB_proton_chnl"/>
</dbReference>
<comment type="caution">
    <text evidence="9">The sequence shown here is derived from an EMBL/GenBank/DDBJ whole genome shotgun (WGS) entry which is preliminary data.</text>
</comment>
<keyword evidence="4 7" id="KW-1133">Transmembrane helix</keyword>
<organism evidence="9 10">
    <name type="scientific">candidate division TA06 bacterium</name>
    <dbReference type="NCBI Taxonomy" id="2250710"/>
    <lineage>
        <taxon>Bacteria</taxon>
        <taxon>Bacteria division TA06</taxon>
    </lineage>
</organism>
<dbReference type="EMBL" id="QNBC01000090">
    <property type="protein sequence ID" value="RKX65443.1"/>
    <property type="molecule type" value="Genomic_DNA"/>
</dbReference>
<keyword evidence="5 7" id="KW-0472">Membrane</keyword>
<keyword evidence="3 7" id="KW-0812">Transmembrane</keyword>
<protein>
    <submittedName>
        <fullName evidence="9">MotA/TolQ/ExbB proton channel family protein</fullName>
    </submittedName>
</protein>